<proteinExistence type="predicted"/>
<sequence>MVRHPLRKRTRKQKLICDAVILLLCVPLLIAVLDFPIPTAELAFRSAEARHFFGRGEIVLDVNPDALGKDAQELYLNRAFVSRRGNWFAYAEVRRELLFWQPSGGLTALEHDPSKPLELLAAKLWAGRWLLVACDLPEAVSAEVTYPANDGGWHLNTRRETAAGQGCFFFALDEVWQNRYGPEEVRLRCYDAAGNLIYETPTPAVWSGEYGISQ</sequence>
<dbReference type="InterPro" id="IPR032243">
    <property type="entry name" value="DUF5044"/>
</dbReference>
<protein>
    <submittedName>
        <fullName evidence="1">DUF5044 domain-containing protein</fullName>
    </submittedName>
</protein>
<dbReference type="AlphaFoldDB" id="A0A8J6JP62"/>
<name>A0A8J6JP62_9FIRM</name>
<gene>
    <name evidence="1" type="ORF">H8S62_16505</name>
</gene>
<accession>A0A8J6JP62</accession>
<organism evidence="1 2">
    <name type="scientific">Lawsonibacter faecis</name>
    <dbReference type="NCBI Taxonomy" id="2763052"/>
    <lineage>
        <taxon>Bacteria</taxon>
        <taxon>Bacillati</taxon>
        <taxon>Bacillota</taxon>
        <taxon>Clostridia</taxon>
        <taxon>Eubacteriales</taxon>
        <taxon>Oscillospiraceae</taxon>
        <taxon>Lawsonibacter</taxon>
    </lineage>
</organism>
<dbReference type="Proteomes" id="UP000607645">
    <property type="component" value="Unassembled WGS sequence"/>
</dbReference>
<dbReference type="RefSeq" id="WP_155149134.1">
    <property type="nucleotide sequence ID" value="NZ_JACOPQ010000018.1"/>
</dbReference>
<comment type="caution">
    <text evidence="1">The sequence shown here is derived from an EMBL/GenBank/DDBJ whole genome shotgun (WGS) entry which is preliminary data.</text>
</comment>
<reference evidence="1" key="1">
    <citation type="submission" date="2020-08" db="EMBL/GenBank/DDBJ databases">
        <title>Genome public.</title>
        <authorList>
            <person name="Liu C."/>
            <person name="Sun Q."/>
        </authorList>
    </citation>
    <scope>NUCLEOTIDE SEQUENCE</scope>
    <source>
        <strain evidence="1">NSJ-52</strain>
    </source>
</reference>
<keyword evidence="2" id="KW-1185">Reference proteome</keyword>
<dbReference type="EMBL" id="JACOPQ010000018">
    <property type="protein sequence ID" value="MBC5738614.1"/>
    <property type="molecule type" value="Genomic_DNA"/>
</dbReference>
<dbReference type="Pfam" id="PF16447">
    <property type="entry name" value="DUF5044"/>
    <property type="match status" value="1"/>
</dbReference>
<evidence type="ECO:0000313" key="2">
    <source>
        <dbReference type="Proteomes" id="UP000607645"/>
    </source>
</evidence>
<evidence type="ECO:0000313" key="1">
    <source>
        <dbReference type="EMBL" id="MBC5738614.1"/>
    </source>
</evidence>